<keyword evidence="2 5" id="KW-0808">Transferase</keyword>
<name>A0A5D5AN22_9EURY</name>
<evidence type="ECO:0000256" key="2">
    <source>
        <dbReference type="ARBA" id="ARBA00022679"/>
    </source>
</evidence>
<evidence type="ECO:0000256" key="1">
    <source>
        <dbReference type="ARBA" id="ARBA00022603"/>
    </source>
</evidence>
<dbReference type="InterPro" id="IPR041698">
    <property type="entry name" value="Methyltransf_25"/>
</dbReference>
<evidence type="ECO:0000256" key="3">
    <source>
        <dbReference type="ARBA" id="ARBA00022691"/>
    </source>
</evidence>
<keyword evidence="6" id="KW-1185">Reference proteome</keyword>
<dbReference type="SUPFAM" id="SSF53335">
    <property type="entry name" value="S-adenosyl-L-methionine-dependent methyltransferases"/>
    <property type="match status" value="1"/>
</dbReference>
<dbReference type="EMBL" id="VTAW01000030">
    <property type="protein sequence ID" value="TYT60800.1"/>
    <property type="molecule type" value="Genomic_DNA"/>
</dbReference>
<evidence type="ECO:0000313" key="6">
    <source>
        <dbReference type="Proteomes" id="UP000324104"/>
    </source>
</evidence>
<dbReference type="CDD" id="cd02440">
    <property type="entry name" value="AdoMet_MTases"/>
    <property type="match status" value="1"/>
</dbReference>
<dbReference type="Proteomes" id="UP000324104">
    <property type="component" value="Unassembled WGS sequence"/>
</dbReference>
<dbReference type="Gene3D" id="3.40.50.150">
    <property type="entry name" value="Vaccinia Virus protein VP39"/>
    <property type="match status" value="1"/>
</dbReference>
<comment type="caution">
    <text evidence="5">The sequence shown here is derived from an EMBL/GenBank/DDBJ whole genome shotgun (WGS) entry which is preliminary data.</text>
</comment>
<dbReference type="GO" id="GO:0032259">
    <property type="term" value="P:methylation"/>
    <property type="evidence" value="ECO:0007669"/>
    <property type="project" value="UniProtKB-KW"/>
</dbReference>
<reference evidence="5 6" key="1">
    <citation type="submission" date="2019-08" db="EMBL/GenBank/DDBJ databases">
        <title>Archaea genome.</title>
        <authorList>
            <person name="Kajale S."/>
            <person name="Shouche Y."/>
            <person name="Deshpande N."/>
            <person name="Sharma A."/>
        </authorList>
    </citation>
    <scope>NUCLEOTIDE SEQUENCE [LARGE SCALE GENOMIC DNA]</scope>
    <source>
        <strain evidence="5 6">ESP3B_9</strain>
    </source>
</reference>
<dbReference type="PANTHER" id="PTHR43464">
    <property type="entry name" value="METHYLTRANSFERASE"/>
    <property type="match status" value="1"/>
</dbReference>
<dbReference type="AlphaFoldDB" id="A0A5D5AN22"/>
<dbReference type="GO" id="GO:0008168">
    <property type="term" value="F:methyltransferase activity"/>
    <property type="evidence" value="ECO:0007669"/>
    <property type="project" value="UniProtKB-KW"/>
</dbReference>
<proteinExistence type="predicted"/>
<dbReference type="PANTHER" id="PTHR43464:SF19">
    <property type="entry name" value="UBIQUINONE BIOSYNTHESIS O-METHYLTRANSFERASE, MITOCHONDRIAL"/>
    <property type="match status" value="1"/>
</dbReference>
<evidence type="ECO:0000259" key="4">
    <source>
        <dbReference type="Pfam" id="PF13649"/>
    </source>
</evidence>
<keyword evidence="3" id="KW-0949">S-adenosyl-L-methionine</keyword>
<accession>A0A5D5AN22</accession>
<organism evidence="5 6">
    <name type="scientific">Natrialba swarupiae</name>
    <dbReference type="NCBI Taxonomy" id="2448032"/>
    <lineage>
        <taxon>Archaea</taxon>
        <taxon>Methanobacteriati</taxon>
        <taxon>Methanobacteriota</taxon>
        <taxon>Stenosarchaea group</taxon>
        <taxon>Halobacteria</taxon>
        <taxon>Halobacteriales</taxon>
        <taxon>Natrialbaceae</taxon>
        <taxon>Natrialba</taxon>
    </lineage>
</organism>
<sequence>MRTVLEGRSDGRALDVATGLGRNAIALADAGWRVDAIDVSRSQLERAREHAVSRPAAVEWILADVDSYAFPEAVYDVVTISFYDARERLSSILSALAPGGFLFYEHYLESTDRTGPGDRHRFASNELLSVSTDLRVLYYAEYRVDGEPRVTLVARKPDDQ</sequence>
<protein>
    <submittedName>
        <fullName evidence="5">Class I SAM-dependent methyltransferase</fullName>
    </submittedName>
</protein>
<gene>
    <name evidence="5" type="ORF">FYC77_17120</name>
</gene>
<evidence type="ECO:0000313" key="5">
    <source>
        <dbReference type="EMBL" id="TYT60800.1"/>
    </source>
</evidence>
<feature type="domain" description="Methyltransferase" evidence="4">
    <location>
        <begin position="14"/>
        <end position="100"/>
    </location>
</feature>
<dbReference type="InterPro" id="IPR029063">
    <property type="entry name" value="SAM-dependent_MTases_sf"/>
</dbReference>
<keyword evidence="1 5" id="KW-0489">Methyltransferase</keyword>
<dbReference type="Pfam" id="PF13649">
    <property type="entry name" value="Methyltransf_25"/>
    <property type="match status" value="1"/>
</dbReference>